<comment type="caution">
    <text evidence="2">The sequence shown here is derived from an EMBL/GenBank/DDBJ whole genome shotgun (WGS) entry which is preliminary data.</text>
</comment>
<name>A0ABT9YSS4_9STRE</name>
<evidence type="ECO:0000313" key="3">
    <source>
        <dbReference type="Proteomes" id="UP001223079"/>
    </source>
</evidence>
<dbReference type="EMBL" id="JAUSTM010000012">
    <property type="protein sequence ID" value="MDQ0222810.1"/>
    <property type="molecule type" value="Genomic_DNA"/>
</dbReference>
<dbReference type="Proteomes" id="UP001223079">
    <property type="component" value="Unassembled WGS sequence"/>
</dbReference>
<proteinExistence type="predicted"/>
<accession>A0ABT9YSS4</accession>
<reference evidence="2 3" key="1">
    <citation type="submission" date="2023-07" db="EMBL/GenBank/DDBJ databases">
        <title>Genomic Encyclopedia of Type Strains, Phase IV (KMG-IV): sequencing the most valuable type-strain genomes for metagenomic binning, comparative biology and taxonomic classification.</title>
        <authorList>
            <person name="Goeker M."/>
        </authorList>
    </citation>
    <scope>NUCLEOTIDE SEQUENCE [LARGE SCALE GENOMIC DNA]</scope>
    <source>
        <strain evidence="2 3">DSM 105143</strain>
    </source>
</reference>
<evidence type="ECO:0000256" key="1">
    <source>
        <dbReference type="SAM" id="Phobius"/>
    </source>
</evidence>
<feature type="transmembrane region" description="Helical" evidence="1">
    <location>
        <begin position="27"/>
        <end position="44"/>
    </location>
</feature>
<protein>
    <submittedName>
        <fullName evidence="2">Uncharacterized protein</fullName>
    </submittedName>
</protein>
<gene>
    <name evidence="2" type="ORF">J2S23_001368</name>
</gene>
<dbReference type="RefSeq" id="WP_307121988.1">
    <property type="nucleotide sequence ID" value="NZ_JAUSTM010000012.1"/>
</dbReference>
<sequence length="49" mass="5606">MQKGSWLTFLMAVGFLMIAMHPFAEGYSLLIMGLLTVAFSYYKLKQTKK</sequence>
<organism evidence="2 3">
    <name type="scientific">Streptococcus moroccensis</name>
    <dbReference type="NCBI Taxonomy" id="1451356"/>
    <lineage>
        <taxon>Bacteria</taxon>
        <taxon>Bacillati</taxon>
        <taxon>Bacillota</taxon>
        <taxon>Bacilli</taxon>
        <taxon>Lactobacillales</taxon>
        <taxon>Streptococcaceae</taxon>
        <taxon>Streptococcus</taxon>
    </lineage>
</organism>
<keyword evidence="1" id="KW-0812">Transmembrane</keyword>
<keyword evidence="1" id="KW-0472">Membrane</keyword>
<keyword evidence="1" id="KW-1133">Transmembrane helix</keyword>
<keyword evidence="3" id="KW-1185">Reference proteome</keyword>
<evidence type="ECO:0000313" key="2">
    <source>
        <dbReference type="EMBL" id="MDQ0222810.1"/>
    </source>
</evidence>